<dbReference type="RefSeq" id="WP_133743670.1">
    <property type="nucleotide sequence ID" value="NZ_SNYN01000037.1"/>
</dbReference>
<evidence type="ECO:0000259" key="2">
    <source>
        <dbReference type="Pfam" id="PF04149"/>
    </source>
</evidence>
<organism evidence="3 4">
    <name type="scientific">Actinorugispora endophytica</name>
    <dbReference type="NCBI Taxonomy" id="1605990"/>
    <lineage>
        <taxon>Bacteria</taxon>
        <taxon>Bacillati</taxon>
        <taxon>Actinomycetota</taxon>
        <taxon>Actinomycetes</taxon>
        <taxon>Streptosporangiales</taxon>
        <taxon>Nocardiopsidaceae</taxon>
        <taxon>Actinorugispora</taxon>
    </lineage>
</organism>
<dbReference type="EMBL" id="SNYN01000037">
    <property type="protein sequence ID" value="TDQ44179.1"/>
    <property type="molecule type" value="Genomic_DNA"/>
</dbReference>
<sequence length="80" mass="8566">MEPNWRTSSYTGPNGGNCVEVAGTGDVVLVRDTKNRALGHLSFVAGEWSAFVAGLRASVSRREDGHQGVLRRASPSPGRR</sequence>
<evidence type="ECO:0000313" key="4">
    <source>
        <dbReference type="Proteomes" id="UP000295281"/>
    </source>
</evidence>
<keyword evidence="4" id="KW-1185">Reference proteome</keyword>
<reference evidence="3 4" key="1">
    <citation type="submission" date="2019-03" db="EMBL/GenBank/DDBJ databases">
        <title>Genomic Encyclopedia of Type Strains, Phase IV (KMG-IV): sequencing the most valuable type-strain genomes for metagenomic binning, comparative biology and taxonomic classification.</title>
        <authorList>
            <person name="Goeker M."/>
        </authorList>
    </citation>
    <scope>NUCLEOTIDE SEQUENCE [LARGE SCALE GENOMIC DNA]</scope>
    <source>
        <strain evidence="3 4">DSM 46770</strain>
    </source>
</reference>
<feature type="region of interest" description="Disordered" evidence="1">
    <location>
        <begin position="60"/>
        <end position="80"/>
    </location>
</feature>
<dbReference type="OrthoDB" id="3482502at2"/>
<comment type="caution">
    <text evidence="3">The sequence shown here is derived from an EMBL/GenBank/DDBJ whole genome shotgun (WGS) entry which is preliminary data.</text>
</comment>
<protein>
    <submittedName>
        <fullName evidence="3">Uncharacterized protein DUF397</fullName>
    </submittedName>
</protein>
<feature type="domain" description="DUF397" evidence="2">
    <location>
        <begin position="4"/>
        <end position="56"/>
    </location>
</feature>
<accession>A0A4R6UG02</accession>
<evidence type="ECO:0000313" key="3">
    <source>
        <dbReference type="EMBL" id="TDQ44179.1"/>
    </source>
</evidence>
<gene>
    <name evidence="3" type="ORF">EV190_13716</name>
</gene>
<dbReference type="AlphaFoldDB" id="A0A4R6UG02"/>
<evidence type="ECO:0000256" key="1">
    <source>
        <dbReference type="SAM" id="MobiDB-lite"/>
    </source>
</evidence>
<name>A0A4R6UG02_9ACTN</name>
<proteinExistence type="predicted"/>
<dbReference type="Proteomes" id="UP000295281">
    <property type="component" value="Unassembled WGS sequence"/>
</dbReference>
<dbReference type="Pfam" id="PF04149">
    <property type="entry name" value="DUF397"/>
    <property type="match status" value="1"/>
</dbReference>
<dbReference type="InterPro" id="IPR007278">
    <property type="entry name" value="DUF397"/>
</dbReference>